<feature type="non-terminal residue" evidence="7">
    <location>
        <position position="1"/>
    </location>
</feature>
<dbReference type="GO" id="GO:0004540">
    <property type="term" value="F:RNA nuclease activity"/>
    <property type="evidence" value="ECO:0007669"/>
    <property type="project" value="InterPro"/>
</dbReference>
<dbReference type="InterPro" id="IPR051813">
    <property type="entry name" value="HepT_RNase_toxin"/>
</dbReference>
<dbReference type="InterPro" id="IPR008201">
    <property type="entry name" value="HepT-like"/>
</dbReference>
<keyword evidence="4" id="KW-0547">Nucleotide-binding</keyword>
<evidence type="ECO:0000313" key="7">
    <source>
        <dbReference type="EMBL" id="GAH78321.1"/>
    </source>
</evidence>
<proteinExistence type="inferred from homology"/>
<reference evidence="7" key="1">
    <citation type="journal article" date="2014" name="Front. Microbiol.">
        <title>High frequency of phylogenetically diverse reductive dehalogenase-homologous genes in deep subseafloor sedimentary metagenomes.</title>
        <authorList>
            <person name="Kawai M."/>
            <person name="Futagami T."/>
            <person name="Toyoda A."/>
            <person name="Takaki Y."/>
            <person name="Nishi S."/>
            <person name="Hori S."/>
            <person name="Arai W."/>
            <person name="Tsubouchi T."/>
            <person name="Morono Y."/>
            <person name="Uchiyama I."/>
            <person name="Ito T."/>
            <person name="Fujiyama A."/>
            <person name="Inagaki F."/>
            <person name="Takami H."/>
        </authorList>
    </citation>
    <scope>NUCLEOTIDE SEQUENCE</scope>
    <source>
        <strain evidence="7">Expedition CK06-06</strain>
    </source>
</reference>
<evidence type="ECO:0000256" key="6">
    <source>
        <dbReference type="ARBA" id="ARBA00024207"/>
    </source>
</evidence>
<comment type="similarity">
    <text evidence="6">Belongs to the HepT RNase toxin family.</text>
</comment>
<dbReference type="Gene3D" id="1.20.120.580">
    <property type="entry name" value="bsu32300-like"/>
    <property type="match status" value="1"/>
</dbReference>
<evidence type="ECO:0000256" key="1">
    <source>
        <dbReference type="ARBA" id="ARBA00022553"/>
    </source>
</evidence>
<dbReference type="PANTHER" id="PTHR34139:SF1">
    <property type="entry name" value="RNASE MJ1380-RELATED"/>
    <property type="match status" value="1"/>
</dbReference>
<keyword evidence="2" id="KW-1277">Toxin-antitoxin system</keyword>
<dbReference type="Pfam" id="PF01934">
    <property type="entry name" value="HepT-like"/>
    <property type="match status" value="1"/>
</dbReference>
<organism evidence="7">
    <name type="scientific">marine sediment metagenome</name>
    <dbReference type="NCBI Taxonomy" id="412755"/>
    <lineage>
        <taxon>unclassified sequences</taxon>
        <taxon>metagenomes</taxon>
        <taxon>ecological metagenomes</taxon>
    </lineage>
</organism>
<dbReference type="GO" id="GO:0110001">
    <property type="term" value="C:toxin-antitoxin complex"/>
    <property type="evidence" value="ECO:0007669"/>
    <property type="project" value="InterPro"/>
</dbReference>
<dbReference type="GO" id="GO:0016787">
    <property type="term" value="F:hydrolase activity"/>
    <property type="evidence" value="ECO:0007669"/>
    <property type="project" value="UniProtKB-KW"/>
</dbReference>
<accession>X1I7D2</accession>
<keyword evidence="5" id="KW-0378">Hydrolase</keyword>
<dbReference type="InterPro" id="IPR037038">
    <property type="entry name" value="HepT-like_sf"/>
</dbReference>
<gene>
    <name evidence="7" type="ORF">S03H2_64397</name>
</gene>
<dbReference type="EMBL" id="BARU01041823">
    <property type="protein sequence ID" value="GAH78321.1"/>
    <property type="molecule type" value="Genomic_DNA"/>
</dbReference>
<comment type="caution">
    <text evidence="7">The sequence shown here is derived from an EMBL/GenBank/DDBJ whole genome shotgun (WGS) entry which is preliminary data.</text>
</comment>
<evidence type="ECO:0000256" key="5">
    <source>
        <dbReference type="ARBA" id="ARBA00022801"/>
    </source>
</evidence>
<keyword evidence="1" id="KW-0597">Phosphoprotein</keyword>
<name>X1I7D2_9ZZZZ</name>
<evidence type="ECO:0000256" key="4">
    <source>
        <dbReference type="ARBA" id="ARBA00022741"/>
    </source>
</evidence>
<keyword evidence="3" id="KW-0540">Nuclease</keyword>
<evidence type="ECO:0000256" key="2">
    <source>
        <dbReference type="ARBA" id="ARBA00022649"/>
    </source>
</evidence>
<dbReference type="AlphaFoldDB" id="X1I7D2"/>
<evidence type="ECO:0000256" key="3">
    <source>
        <dbReference type="ARBA" id="ARBA00022722"/>
    </source>
</evidence>
<sequence length="92" mass="11025">IQNLAEDEFYSNRQVQDAIIRRLEIIGEAVKNVDDDFRNKYPQIPWKKIAGMRDIIAHEYFGVKLERVWDVVRKDLPHIKQQMLLIMEKENT</sequence>
<protein>
    <recommendedName>
        <fullName evidence="8">DUF86 domain-containing protein</fullName>
    </recommendedName>
</protein>
<dbReference type="GO" id="GO:0000166">
    <property type="term" value="F:nucleotide binding"/>
    <property type="evidence" value="ECO:0007669"/>
    <property type="project" value="UniProtKB-KW"/>
</dbReference>
<evidence type="ECO:0008006" key="8">
    <source>
        <dbReference type="Google" id="ProtNLM"/>
    </source>
</evidence>
<dbReference type="PANTHER" id="PTHR34139">
    <property type="entry name" value="UPF0331 PROTEIN MJ0127"/>
    <property type="match status" value="1"/>
</dbReference>